<dbReference type="AlphaFoldDB" id="A0A6C2UIU4"/>
<evidence type="ECO:0000256" key="1">
    <source>
        <dbReference type="ARBA" id="ARBA00004651"/>
    </source>
</evidence>
<reference evidence="8 9" key="1">
    <citation type="submission" date="2019-04" db="EMBL/GenBank/DDBJ databases">
        <authorList>
            <person name="Van Vliet M D."/>
        </authorList>
    </citation>
    <scope>NUCLEOTIDE SEQUENCE [LARGE SCALE GENOMIC DNA]</scope>
    <source>
        <strain evidence="8 9">F21</strain>
    </source>
</reference>
<feature type="transmembrane region" description="Helical" evidence="6">
    <location>
        <begin position="145"/>
        <end position="165"/>
    </location>
</feature>
<evidence type="ECO:0000259" key="7">
    <source>
        <dbReference type="Pfam" id="PF12698"/>
    </source>
</evidence>
<dbReference type="GO" id="GO:0005886">
    <property type="term" value="C:plasma membrane"/>
    <property type="evidence" value="ECO:0007669"/>
    <property type="project" value="UniProtKB-SubCell"/>
</dbReference>
<evidence type="ECO:0000256" key="4">
    <source>
        <dbReference type="ARBA" id="ARBA00022989"/>
    </source>
</evidence>
<evidence type="ECO:0000313" key="9">
    <source>
        <dbReference type="Proteomes" id="UP000346198"/>
    </source>
</evidence>
<name>A0A6C2UIU4_9BACT</name>
<feature type="transmembrane region" description="Helical" evidence="6">
    <location>
        <begin position="172"/>
        <end position="194"/>
    </location>
</feature>
<feature type="transmembrane region" description="Helical" evidence="6">
    <location>
        <begin position="61"/>
        <end position="79"/>
    </location>
</feature>
<evidence type="ECO:0000256" key="5">
    <source>
        <dbReference type="ARBA" id="ARBA00023136"/>
    </source>
</evidence>
<evidence type="ECO:0000256" key="6">
    <source>
        <dbReference type="SAM" id="Phobius"/>
    </source>
</evidence>
<keyword evidence="4 6" id="KW-1133">Transmembrane helix</keyword>
<feature type="domain" description="ABC-2 type transporter transmembrane" evidence="7">
    <location>
        <begin position="54"/>
        <end position="237"/>
    </location>
</feature>
<proteinExistence type="predicted"/>
<protein>
    <recommendedName>
        <fullName evidence="7">ABC-2 type transporter transmembrane domain-containing protein</fullName>
    </recommendedName>
</protein>
<dbReference type="RefSeq" id="WP_136061577.1">
    <property type="nucleotide sequence ID" value="NZ_CAAHFH010000001.1"/>
</dbReference>
<comment type="subcellular location">
    <subcellularLocation>
        <location evidence="1">Cell membrane</location>
        <topology evidence="1">Multi-pass membrane protein</topology>
    </subcellularLocation>
</comment>
<dbReference type="InterPro" id="IPR013525">
    <property type="entry name" value="ABC2_TM"/>
</dbReference>
<feature type="transmembrane region" description="Helical" evidence="6">
    <location>
        <begin position="227"/>
        <end position="245"/>
    </location>
</feature>
<dbReference type="Pfam" id="PF12698">
    <property type="entry name" value="ABC2_membrane_3"/>
    <property type="match status" value="1"/>
</dbReference>
<keyword evidence="5 6" id="KW-0472">Membrane</keyword>
<feature type="transmembrane region" description="Helical" evidence="6">
    <location>
        <begin position="20"/>
        <end position="41"/>
    </location>
</feature>
<keyword evidence="9" id="KW-1185">Reference proteome</keyword>
<dbReference type="GO" id="GO:0140359">
    <property type="term" value="F:ABC-type transporter activity"/>
    <property type="evidence" value="ECO:0007669"/>
    <property type="project" value="InterPro"/>
</dbReference>
<keyword evidence="2" id="KW-1003">Cell membrane</keyword>
<evidence type="ECO:0000256" key="3">
    <source>
        <dbReference type="ARBA" id="ARBA00022692"/>
    </source>
</evidence>
<keyword evidence="3 6" id="KW-0812">Transmembrane</keyword>
<evidence type="ECO:0000256" key="2">
    <source>
        <dbReference type="ARBA" id="ARBA00022475"/>
    </source>
</evidence>
<dbReference type="InterPro" id="IPR051449">
    <property type="entry name" value="ABC-2_transporter_component"/>
</dbReference>
<dbReference type="PANTHER" id="PTHR30294">
    <property type="entry name" value="MEMBRANE COMPONENT OF ABC TRANSPORTER YHHJ-RELATED"/>
    <property type="match status" value="1"/>
</dbReference>
<dbReference type="Proteomes" id="UP000346198">
    <property type="component" value="Unassembled WGS sequence"/>
</dbReference>
<sequence>MNVFFSLFKKELRTCFLSPIAYVVMFFFWALTGGNFVWLLSQLAHGESLTVAAQLMFSGPLLTFALPVVIPLITMRLFAEERKLGTLESLLTTSVRVPELVLSKFAGALVFYMVLWLPILVYAYIQSRLCPAEGIAFPDAGALRAGGLGVVLVGGLYVSVGLFMSSLTSNQIVAAISGFALLFGSTLGMAIMAYSSTTSSIRIVGQYLSSFAHMMDFSRGIVDSRTIVLYLSYTALFLFTSVKAVEARRP</sequence>
<accession>A0A6C2UIU4</accession>
<dbReference type="PANTHER" id="PTHR30294:SF29">
    <property type="entry name" value="MULTIDRUG ABC TRANSPORTER PERMEASE YBHS-RELATED"/>
    <property type="match status" value="1"/>
</dbReference>
<organism evidence="8 9">
    <name type="scientific">Pontiella sulfatireligans</name>
    <dbReference type="NCBI Taxonomy" id="2750658"/>
    <lineage>
        <taxon>Bacteria</taxon>
        <taxon>Pseudomonadati</taxon>
        <taxon>Kiritimatiellota</taxon>
        <taxon>Kiritimatiellia</taxon>
        <taxon>Kiritimatiellales</taxon>
        <taxon>Pontiellaceae</taxon>
        <taxon>Pontiella</taxon>
    </lineage>
</organism>
<dbReference type="EMBL" id="CAAHFH010000001">
    <property type="protein sequence ID" value="VGO20135.1"/>
    <property type="molecule type" value="Genomic_DNA"/>
</dbReference>
<evidence type="ECO:0000313" key="8">
    <source>
        <dbReference type="EMBL" id="VGO20135.1"/>
    </source>
</evidence>
<feature type="transmembrane region" description="Helical" evidence="6">
    <location>
        <begin position="100"/>
        <end position="125"/>
    </location>
</feature>
<gene>
    <name evidence="8" type="ORF">SCARR_02196</name>
</gene>